<gene>
    <name evidence="3" type="ORF">BU26DRAFT_527587</name>
</gene>
<dbReference type="Pfam" id="PF20994">
    <property type="entry name" value="CENPU"/>
    <property type="match status" value="1"/>
</dbReference>
<feature type="region of interest" description="Disordered" evidence="1">
    <location>
        <begin position="1"/>
        <end position="459"/>
    </location>
</feature>
<evidence type="ECO:0000313" key="3">
    <source>
        <dbReference type="EMBL" id="KAF2254501.1"/>
    </source>
</evidence>
<feature type="compositionally biased region" description="Basic and acidic residues" evidence="1">
    <location>
        <begin position="117"/>
        <end position="131"/>
    </location>
</feature>
<feature type="compositionally biased region" description="Acidic residues" evidence="1">
    <location>
        <begin position="371"/>
        <end position="385"/>
    </location>
</feature>
<reference evidence="3" key="1">
    <citation type="journal article" date="2020" name="Stud. Mycol.">
        <title>101 Dothideomycetes genomes: a test case for predicting lifestyles and emergence of pathogens.</title>
        <authorList>
            <person name="Haridas S."/>
            <person name="Albert R."/>
            <person name="Binder M."/>
            <person name="Bloem J."/>
            <person name="Labutti K."/>
            <person name="Salamov A."/>
            <person name="Andreopoulos B."/>
            <person name="Baker S."/>
            <person name="Barry K."/>
            <person name="Bills G."/>
            <person name="Bluhm B."/>
            <person name="Cannon C."/>
            <person name="Castanera R."/>
            <person name="Culley D."/>
            <person name="Daum C."/>
            <person name="Ezra D."/>
            <person name="Gonzalez J."/>
            <person name="Henrissat B."/>
            <person name="Kuo A."/>
            <person name="Liang C."/>
            <person name="Lipzen A."/>
            <person name="Lutzoni F."/>
            <person name="Magnuson J."/>
            <person name="Mondo S."/>
            <person name="Nolan M."/>
            <person name="Ohm R."/>
            <person name="Pangilinan J."/>
            <person name="Park H.-J."/>
            <person name="Ramirez L."/>
            <person name="Alfaro M."/>
            <person name="Sun H."/>
            <person name="Tritt A."/>
            <person name="Yoshinaga Y."/>
            <person name="Zwiers L.-H."/>
            <person name="Turgeon B."/>
            <person name="Goodwin S."/>
            <person name="Spatafora J."/>
            <person name="Crous P."/>
            <person name="Grigoriev I."/>
        </authorList>
    </citation>
    <scope>NUCLEOTIDE SEQUENCE</scope>
    <source>
        <strain evidence="3">CBS 122368</strain>
    </source>
</reference>
<dbReference type="GeneID" id="54584120"/>
<dbReference type="RefSeq" id="XP_033689505.1">
    <property type="nucleotide sequence ID" value="XM_033830790.1"/>
</dbReference>
<protein>
    <recommendedName>
        <fullName evidence="2">Inner kinetochore subunit AME1 domain-containing protein</fullName>
    </recommendedName>
</protein>
<feature type="compositionally biased region" description="Acidic residues" evidence="1">
    <location>
        <begin position="410"/>
        <end position="426"/>
    </location>
</feature>
<dbReference type="InterPro" id="IPR048743">
    <property type="entry name" value="AME1"/>
</dbReference>
<dbReference type="Proteomes" id="UP000800094">
    <property type="component" value="Unassembled WGS sequence"/>
</dbReference>
<feature type="compositionally biased region" description="Acidic residues" evidence="1">
    <location>
        <begin position="143"/>
        <end position="153"/>
    </location>
</feature>
<dbReference type="EMBL" id="ML987190">
    <property type="protein sequence ID" value="KAF2254501.1"/>
    <property type="molecule type" value="Genomic_DNA"/>
</dbReference>
<evidence type="ECO:0000259" key="2">
    <source>
        <dbReference type="Pfam" id="PF20994"/>
    </source>
</evidence>
<feature type="domain" description="Inner kinetochore subunit AME1" evidence="2">
    <location>
        <begin position="469"/>
        <end position="655"/>
    </location>
</feature>
<dbReference type="AlphaFoldDB" id="A0A6A6IVB7"/>
<evidence type="ECO:0000256" key="1">
    <source>
        <dbReference type="SAM" id="MobiDB-lite"/>
    </source>
</evidence>
<feature type="compositionally biased region" description="Low complexity" evidence="1">
    <location>
        <begin position="196"/>
        <end position="207"/>
    </location>
</feature>
<keyword evidence="4" id="KW-1185">Reference proteome</keyword>
<organism evidence="3 4">
    <name type="scientific">Trematosphaeria pertusa</name>
    <dbReference type="NCBI Taxonomy" id="390896"/>
    <lineage>
        <taxon>Eukaryota</taxon>
        <taxon>Fungi</taxon>
        <taxon>Dikarya</taxon>
        <taxon>Ascomycota</taxon>
        <taxon>Pezizomycotina</taxon>
        <taxon>Dothideomycetes</taxon>
        <taxon>Pleosporomycetidae</taxon>
        <taxon>Pleosporales</taxon>
        <taxon>Massarineae</taxon>
        <taxon>Trematosphaeriaceae</taxon>
        <taxon>Trematosphaeria</taxon>
    </lineage>
</organism>
<name>A0A6A6IVB7_9PLEO</name>
<evidence type="ECO:0000313" key="4">
    <source>
        <dbReference type="Proteomes" id="UP000800094"/>
    </source>
</evidence>
<accession>A0A6A6IVB7</accession>
<sequence length="665" mass="72615">MAPIDRHERRQQRVRGAGPSSVQASFGFNIAGLAKAPAKQTSLPPQRSSRRTPVHKTPRDANGSAQRNRSASVQRSSSAQRHITPRQNTVTPQLGKRKRGSKDAQASEDDGQLDELSPDRPEEVHSIEKSRRVPGMVSPIREEVDDIPDELSILEEGTMSIRKPGPNPSVVAGGTPASVSEKPRDSSGSAREKTPIASRISSMSISSHTAMVRRSKSTEPPPITPAILPNGRPRLSSASHFGPEFTTPSAVQDGDDGGDSEDELSPPQLSGATPRVIAKAKPTQRSVQDDSMELDELSSPPQPTSTLQTPQPGPPKQAKQQQEPSEAQRDKQQAAPPPAKRGRPRRVVMDEEDEVQATPAASKQKKTSLDVQEEGDAYDTADEISPEATRTKPSLTKAVRRGKEIADISSAEESDNYSPELEEEPAEPAPRPALKPKPAKASSDKPPLKRPRYTGPKQAISVMRIKGSTVRGVTVADTTRTILEQNIDYQINRMVEKMQKAQDPARRREIRGEVNLTLAFKESLNEKLLDLQDANDTLSSGFKKRKLLKNGNIERRKEILSIQNSRQEIALEMDDEQAKYDAERQKVEARNKLSANIFEIQAAIQNGRERAKREGREDEGPDVPLSILLETVGRDVGSFGGGLLSGAKAFNSALERAAGWLEGRA</sequence>
<feature type="compositionally biased region" description="Acidic residues" evidence="1">
    <location>
        <begin position="253"/>
        <end position="264"/>
    </location>
</feature>
<proteinExistence type="predicted"/>
<feature type="compositionally biased region" description="Basic and acidic residues" evidence="1">
    <location>
        <begin position="181"/>
        <end position="194"/>
    </location>
</feature>
<feature type="compositionally biased region" description="Low complexity" evidence="1">
    <location>
        <begin position="64"/>
        <end position="81"/>
    </location>
</feature>
<feature type="compositionally biased region" description="Low complexity" evidence="1">
    <location>
        <begin position="304"/>
        <end position="325"/>
    </location>
</feature>
<dbReference type="OrthoDB" id="5377952at2759"/>